<sequence length="65" mass="7290">MKKLKLKKLSEFSARQKLTQEDLRKVVGGSSNGAPTWVTLMETQTGPEYGDTFLDGDNDRLQDES</sequence>
<comment type="caution">
    <text evidence="1">The sequence shown here is derived from an EMBL/GenBank/DDBJ whole genome shotgun (WGS) entry which is preliminary data.</text>
</comment>
<organism evidence="1 2">
    <name type="scientific">Sphingobacterium deserti</name>
    <dbReference type="NCBI Taxonomy" id="1229276"/>
    <lineage>
        <taxon>Bacteria</taxon>
        <taxon>Pseudomonadati</taxon>
        <taxon>Bacteroidota</taxon>
        <taxon>Sphingobacteriia</taxon>
        <taxon>Sphingobacteriales</taxon>
        <taxon>Sphingobacteriaceae</taxon>
        <taxon>Sphingobacterium</taxon>
    </lineage>
</organism>
<keyword evidence="2" id="KW-1185">Reference proteome</keyword>
<dbReference type="RefSeq" id="WP_037502604.1">
    <property type="nucleotide sequence ID" value="NZ_JJMU01000065.1"/>
</dbReference>
<dbReference type="Proteomes" id="UP000031802">
    <property type="component" value="Unassembled WGS sequence"/>
</dbReference>
<proteinExistence type="predicted"/>
<dbReference type="STRING" id="1229276.DI53_3480"/>
<accession>A0A0B8SZA6</accession>
<evidence type="ECO:0000313" key="2">
    <source>
        <dbReference type="Proteomes" id="UP000031802"/>
    </source>
</evidence>
<protein>
    <submittedName>
        <fullName evidence="1">Uncharacterized protein</fullName>
    </submittedName>
</protein>
<gene>
    <name evidence="1" type="ORF">DI53_3480</name>
</gene>
<dbReference type="EMBL" id="JJMU01000065">
    <property type="protein sequence ID" value="KGE12741.1"/>
    <property type="molecule type" value="Genomic_DNA"/>
</dbReference>
<reference evidence="1 2" key="2">
    <citation type="journal article" date="2015" name="PLoS ONE">
        <title>Whole-Genome Optical Mapping and Finished Genome Sequence of Sphingobacterium deserti sp. nov., a New Species Isolated from the Western Desert of China.</title>
        <authorList>
            <person name="Teng C."/>
            <person name="Zhou Z."/>
            <person name="Molnar I."/>
            <person name="Li X."/>
            <person name="Tang R."/>
            <person name="Chen M."/>
            <person name="Wang L."/>
            <person name="Su S."/>
            <person name="Zhang W."/>
            <person name="Lin M."/>
        </authorList>
    </citation>
    <scope>NUCLEOTIDE SEQUENCE [LARGE SCALE GENOMIC DNA]</scope>
    <source>
        <strain evidence="2">ACCC05744</strain>
    </source>
</reference>
<evidence type="ECO:0000313" key="1">
    <source>
        <dbReference type="EMBL" id="KGE12741.1"/>
    </source>
</evidence>
<reference evidence="2" key="1">
    <citation type="submission" date="2014-04" db="EMBL/GenBank/DDBJ databases">
        <title>Whole-Genome optical mapping and complete genome sequence of Sphingobacterium deserti sp. nov., a new spaces isolated from desert in the west of China.</title>
        <authorList>
            <person name="Teng C."/>
            <person name="Zhou Z."/>
            <person name="Li X."/>
            <person name="Chen M."/>
            <person name="Lin M."/>
            <person name="Wang L."/>
            <person name="Su S."/>
            <person name="Zhang C."/>
            <person name="Zhang W."/>
        </authorList>
    </citation>
    <scope>NUCLEOTIDE SEQUENCE [LARGE SCALE GENOMIC DNA]</scope>
    <source>
        <strain evidence="2">ACCC05744</strain>
    </source>
</reference>
<dbReference type="AlphaFoldDB" id="A0A0B8SZA6"/>
<name>A0A0B8SZA6_9SPHI</name>